<name>A0ABS3JY17_9HYPH</name>
<keyword evidence="3" id="KW-1185">Reference proteome</keyword>
<sequence>MNRNGLYLIIGALVVVVAGFAIYTYQQESKPSGIEMKIGEDGISIQEN</sequence>
<dbReference type="RefSeq" id="WP_207487935.1">
    <property type="nucleotide sequence ID" value="NZ_JADIJS010000001.1"/>
</dbReference>
<organism evidence="2 3">
    <name type="scientific">Brucella pituitosa</name>
    <dbReference type="NCBI Taxonomy" id="571256"/>
    <lineage>
        <taxon>Bacteria</taxon>
        <taxon>Pseudomonadati</taxon>
        <taxon>Pseudomonadota</taxon>
        <taxon>Alphaproteobacteria</taxon>
        <taxon>Hyphomicrobiales</taxon>
        <taxon>Brucellaceae</taxon>
        <taxon>Brucella/Ochrobactrum group</taxon>
        <taxon>Brucella</taxon>
    </lineage>
</organism>
<evidence type="ECO:0000256" key="1">
    <source>
        <dbReference type="SAM" id="Phobius"/>
    </source>
</evidence>
<accession>A0ABS3JY17</accession>
<protein>
    <submittedName>
        <fullName evidence="2">Uncharacterized protein</fullName>
    </submittedName>
</protein>
<comment type="caution">
    <text evidence="2">The sequence shown here is derived from an EMBL/GenBank/DDBJ whole genome shotgun (WGS) entry which is preliminary data.</text>
</comment>
<reference evidence="2 3" key="1">
    <citation type="submission" date="2020-10" db="EMBL/GenBank/DDBJ databases">
        <title>Genomic characterization of underground lake bacteria from Wind Cave National Park: Insight into the archetypical LuxI/LuxR and identification of LuxR solos.</title>
        <authorList>
            <person name="Wengert P.C."/>
            <person name="Savka M.A."/>
        </authorList>
    </citation>
    <scope>NUCLEOTIDE SEQUENCE [LARGE SCALE GENOMIC DNA]</scope>
    <source>
        <strain evidence="2 3">SD316</strain>
    </source>
</reference>
<evidence type="ECO:0000313" key="3">
    <source>
        <dbReference type="Proteomes" id="UP000718278"/>
    </source>
</evidence>
<dbReference type="EMBL" id="JADIJS010000001">
    <property type="protein sequence ID" value="MBO1039032.1"/>
    <property type="molecule type" value="Genomic_DNA"/>
</dbReference>
<keyword evidence="1" id="KW-1133">Transmembrane helix</keyword>
<proteinExistence type="predicted"/>
<evidence type="ECO:0000313" key="2">
    <source>
        <dbReference type="EMBL" id="MBO1039032.1"/>
    </source>
</evidence>
<keyword evidence="1" id="KW-0812">Transmembrane</keyword>
<dbReference type="Proteomes" id="UP000718278">
    <property type="component" value="Unassembled WGS sequence"/>
</dbReference>
<feature type="transmembrane region" description="Helical" evidence="1">
    <location>
        <begin position="6"/>
        <end position="25"/>
    </location>
</feature>
<keyword evidence="1" id="KW-0472">Membrane</keyword>
<gene>
    <name evidence="2" type="ORF">IPV26_05040</name>
</gene>